<dbReference type="STRING" id="437022.CC99x_02342"/>
<accession>A0A0Q9YCE4</accession>
<dbReference type="EMBL" id="LKHV02000002">
    <property type="protein sequence ID" value="MCS5709759.1"/>
    <property type="molecule type" value="Genomic_DNA"/>
</dbReference>
<dbReference type="EMBL" id="LKHV01000016">
    <property type="protein sequence ID" value="KRG17481.1"/>
    <property type="molecule type" value="Genomic_DNA"/>
</dbReference>
<dbReference type="GO" id="GO:0008080">
    <property type="term" value="F:N-acetyltransferase activity"/>
    <property type="evidence" value="ECO:0007669"/>
    <property type="project" value="UniProtKB-ARBA"/>
</dbReference>
<dbReference type="RefSeq" id="WP_057625436.1">
    <property type="nucleotide sequence ID" value="NZ_LKHV02000002.1"/>
</dbReference>
<gene>
    <name evidence="5" type="ORF">CC99x_012705</name>
    <name evidence="4" type="ORF">CC99x_02342</name>
</gene>
<reference evidence="4" key="1">
    <citation type="submission" date="2015-09" db="EMBL/GenBank/DDBJ databases">
        <title>Draft Genome Sequences of Two Novel Amoeba-resistant Intranuclear Bacteria, Candidatus Berkiella cookevillensis and Candidatus Berkiella aquae.</title>
        <authorList>
            <person name="Mehari Y.T."/>
            <person name="Arivett B.A."/>
            <person name="Farone A.L."/>
            <person name="Gunderson J.H."/>
            <person name="Farone M.B."/>
        </authorList>
    </citation>
    <scope>NUCLEOTIDE SEQUENCE [LARGE SCALE GENOMIC DNA]</scope>
    <source>
        <strain evidence="4">CC99</strain>
    </source>
</reference>
<proteinExistence type="predicted"/>
<evidence type="ECO:0000259" key="3">
    <source>
        <dbReference type="PROSITE" id="PS51186"/>
    </source>
</evidence>
<dbReference type="SUPFAM" id="SSF55729">
    <property type="entry name" value="Acyl-CoA N-acyltransferases (Nat)"/>
    <property type="match status" value="1"/>
</dbReference>
<feature type="domain" description="N-acetyltransferase" evidence="3">
    <location>
        <begin position="5"/>
        <end position="155"/>
    </location>
</feature>
<sequence length="172" mass="19932">MNVDVTIRNAEPDDNKVLFQLIYDLAEFQGIQDRLTITEQSLNEFLFSPNANSTIVVALIEEKIVGFTQYSIMNINRLYQSTPALYIDEMYVLPEFRNQNIGKKLFHFLAKTAAEKKYNRLEWWVVQGNTQAEDFYLGLGAIAFPEYKVWRLKKEELQKLSSLATSSTQCTE</sequence>
<reference evidence="5" key="2">
    <citation type="journal article" date="2016" name="Genome Announc.">
        <title>Draft Genome Sequences of Two Novel Amoeba-Resistant Intranuclear Bacteria, 'Candidatus Berkiella cookevillensis' and 'Candidatus Berkiella aquae'.</title>
        <authorList>
            <person name="Mehari Y.T."/>
            <person name="Arivett B.A."/>
            <person name="Farone A.L."/>
            <person name="Gunderson J.H."/>
            <person name="Farone M.B."/>
        </authorList>
    </citation>
    <scope>NUCLEOTIDE SEQUENCE</scope>
    <source>
        <strain evidence="5">CC99</strain>
    </source>
</reference>
<keyword evidence="2" id="KW-0012">Acyltransferase</keyword>
<dbReference type="PANTHER" id="PTHR10545">
    <property type="entry name" value="DIAMINE N-ACETYLTRANSFERASE"/>
    <property type="match status" value="1"/>
</dbReference>
<keyword evidence="1 4" id="KW-0808">Transferase</keyword>
<reference evidence="5" key="3">
    <citation type="submission" date="2021-06" db="EMBL/GenBank/DDBJ databases">
        <title>Genomic Description and Analysis of Intracellular Bacteria, Candidatus Berkiella cookevillensis and Candidatus Berkiella aquae.</title>
        <authorList>
            <person name="Kidane D.T."/>
            <person name="Mehari Y.T."/>
            <person name="Rice F.C."/>
            <person name="Arivett B.A."/>
            <person name="Farone A.L."/>
            <person name="Berk S.G."/>
            <person name="Farone M.B."/>
        </authorList>
    </citation>
    <scope>NUCLEOTIDE SEQUENCE</scope>
    <source>
        <strain evidence="5">CC99</strain>
    </source>
</reference>
<dbReference type="Gene3D" id="3.40.630.30">
    <property type="match status" value="1"/>
</dbReference>
<dbReference type="InterPro" id="IPR000182">
    <property type="entry name" value="GNAT_dom"/>
</dbReference>
<dbReference type="InterPro" id="IPR051016">
    <property type="entry name" value="Diverse_Substrate_AcTransf"/>
</dbReference>
<dbReference type="Pfam" id="PF00583">
    <property type="entry name" value="Acetyltransf_1"/>
    <property type="match status" value="1"/>
</dbReference>
<keyword evidence="6" id="KW-1185">Reference proteome</keyword>
<dbReference type="PROSITE" id="PS51186">
    <property type="entry name" value="GNAT"/>
    <property type="match status" value="1"/>
</dbReference>
<comment type="caution">
    <text evidence="4">The sequence shown here is derived from an EMBL/GenBank/DDBJ whole genome shotgun (WGS) entry which is preliminary data.</text>
</comment>
<dbReference type="InterPro" id="IPR016181">
    <property type="entry name" value="Acyl_CoA_acyltransferase"/>
</dbReference>
<evidence type="ECO:0000313" key="5">
    <source>
        <dbReference type="EMBL" id="MCS5709759.1"/>
    </source>
</evidence>
<dbReference type="CDD" id="cd04301">
    <property type="entry name" value="NAT_SF"/>
    <property type="match status" value="1"/>
</dbReference>
<dbReference type="OrthoDB" id="9805924at2"/>
<organism evidence="4">
    <name type="scientific">Candidatus Berkiella cookevillensis</name>
    <dbReference type="NCBI Taxonomy" id="437022"/>
    <lineage>
        <taxon>Bacteria</taxon>
        <taxon>Pseudomonadati</taxon>
        <taxon>Pseudomonadota</taxon>
        <taxon>Gammaproteobacteria</taxon>
        <taxon>Candidatus Berkiellales</taxon>
        <taxon>Candidatus Berkiellaceae</taxon>
        <taxon>Candidatus Berkiella</taxon>
    </lineage>
</organism>
<dbReference type="PANTHER" id="PTHR10545:SF29">
    <property type="entry name" value="GH14572P-RELATED"/>
    <property type="match status" value="1"/>
</dbReference>
<name>A0A0Q9YCE4_9GAMM</name>
<evidence type="ECO:0000313" key="6">
    <source>
        <dbReference type="Proteomes" id="UP000051494"/>
    </source>
</evidence>
<evidence type="ECO:0000256" key="1">
    <source>
        <dbReference type="ARBA" id="ARBA00022679"/>
    </source>
</evidence>
<evidence type="ECO:0000256" key="2">
    <source>
        <dbReference type="ARBA" id="ARBA00023315"/>
    </source>
</evidence>
<dbReference type="Proteomes" id="UP000051494">
    <property type="component" value="Unassembled WGS sequence"/>
</dbReference>
<protein>
    <submittedName>
        <fullName evidence="4">Acetyltransferase (GNAT) family protein</fullName>
    </submittedName>
    <submittedName>
        <fullName evidence="5">GNAT family N-acetyltransferase</fullName>
    </submittedName>
</protein>
<evidence type="ECO:0000313" key="4">
    <source>
        <dbReference type="EMBL" id="KRG17481.1"/>
    </source>
</evidence>
<dbReference type="AlphaFoldDB" id="A0A0Q9YCE4"/>